<name>A0A1J4N817_9ACTN</name>
<feature type="transmembrane region" description="Helical" evidence="8">
    <location>
        <begin position="312"/>
        <end position="330"/>
    </location>
</feature>
<sequence length="337" mass="33544">MLHAPRSGRAVTAWGSIAALVLLLPVVAVASLALGANALSPGELAHAVLHPDGAEGDVIVRSLRFPRTVLGLIVGAALGAAGVLMQGHTRNALAEPGLLGVSAGAAFAVVLGLRLELVQGLPGMIGAAAIGAASAAVVVHTLARRSIRQGGAALVVAGAAMTAFLGALTSAVVLLDAKTLDSYRFWAVGSLAERGQETPVTVLPFVVAGLLLAAVNARSLDLLALGDEVASAMGLRIRRARLVGLLAVTLLTAASVAACGPIAFIGLLAGTLARLMVGASWSRGVLAGALVGAVLTVTSDVVGRLVAGPGELQVGVVSGILGAPLLIAVIRRRELIL</sequence>
<dbReference type="GO" id="GO:0022857">
    <property type="term" value="F:transmembrane transporter activity"/>
    <property type="evidence" value="ECO:0007669"/>
    <property type="project" value="InterPro"/>
</dbReference>
<proteinExistence type="inferred from homology"/>
<evidence type="ECO:0000313" key="10">
    <source>
        <dbReference type="Proteomes" id="UP000033772"/>
    </source>
</evidence>
<evidence type="ECO:0000256" key="4">
    <source>
        <dbReference type="ARBA" id="ARBA00022475"/>
    </source>
</evidence>
<keyword evidence="4" id="KW-1003">Cell membrane</keyword>
<evidence type="ECO:0000256" key="7">
    <source>
        <dbReference type="ARBA" id="ARBA00023136"/>
    </source>
</evidence>
<dbReference type="Pfam" id="PF01032">
    <property type="entry name" value="FecCD"/>
    <property type="match status" value="1"/>
</dbReference>
<comment type="subcellular location">
    <subcellularLocation>
        <location evidence="1">Cell membrane</location>
        <topology evidence="1">Multi-pass membrane protein</topology>
    </subcellularLocation>
</comment>
<keyword evidence="5 8" id="KW-0812">Transmembrane</keyword>
<dbReference type="Proteomes" id="UP000033772">
    <property type="component" value="Unassembled WGS sequence"/>
</dbReference>
<evidence type="ECO:0000313" key="9">
    <source>
        <dbReference type="EMBL" id="OIJ27674.1"/>
    </source>
</evidence>
<feature type="transmembrane region" description="Helical" evidence="8">
    <location>
        <begin position="151"/>
        <end position="175"/>
    </location>
</feature>
<evidence type="ECO:0000256" key="2">
    <source>
        <dbReference type="ARBA" id="ARBA00007935"/>
    </source>
</evidence>
<dbReference type="GO" id="GO:0033214">
    <property type="term" value="P:siderophore-iron import into cell"/>
    <property type="evidence" value="ECO:0007669"/>
    <property type="project" value="TreeGrafter"/>
</dbReference>
<comment type="similarity">
    <text evidence="2">Belongs to the binding-protein-dependent transport system permease family. FecCD subfamily.</text>
</comment>
<dbReference type="RefSeq" id="WP_045547752.1">
    <property type="nucleotide sequence ID" value="NZ_JZDQ02000007.1"/>
</dbReference>
<reference evidence="9" key="1">
    <citation type="submission" date="2016-10" db="EMBL/GenBank/DDBJ databases">
        <title>Draft Genome Sequence of Nocardioides luteus Strain BAFB, an Alkane-Degrading Bacterium Isolated from JP-7 Polluted Soil.</title>
        <authorList>
            <person name="Brown L."/>
            <person name="Ruiz O.N."/>
            <person name="Gunasekera T."/>
        </authorList>
    </citation>
    <scope>NUCLEOTIDE SEQUENCE [LARGE SCALE GENOMIC DNA]</scope>
    <source>
        <strain evidence="9">BAFB</strain>
    </source>
</reference>
<feature type="transmembrane region" description="Helical" evidence="8">
    <location>
        <begin position="97"/>
        <end position="115"/>
    </location>
</feature>
<dbReference type="PANTHER" id="PTHR30472">
    <property type="entry name" value="FERRIC ENTEROBACTIN TRANSPORT SYSTEM PERMEASE PROTEIN"/>
    <property type="match status" value="1"/>
</dbReference>
<dbReference type="CDD" id="cd06550">
    <property type="entry name" value="TM_ABC_iron-siderophores_like"/>
    <property type="match status" value="1"/>
</dbReference>
<feature type="transmembrane region" description="Helical" evidence="8">
    <location>
        <begin position="242"/>
        <end position="273"/>
    </location>
</feature>
<dbReference type="GO" id="GO:0005886">
    <property type="term" value="C:plasma membrane"/>
    <property type="evidence" value="ECO:0007669"/>
    <property type="project" value="UniProtKB-SubCell"/>
</dbReference>
<dbReference type="SUPFAM" id="SSF81345">
    <property type="entry name" value="ABC transporter involved in vitamin B12 uptake, BtuC"/>
    <property type="match status" value="1"/>
</dbReference>
<keyword evidence="3" id="KW-0813">Transport</keyword>
<feature type="transmembrane region" description="Helical" evidence="8">
    <location>
        <begin position="12"/>
        <end position="34"/>
    </location>
</feature>
<evidence type="ECO:0000256" key="1">
    <source>
        <dbReference type="ARBA" id="ARBA00004651"/>
    </source>
</evidence>
<dbReference type="InterPro" id="IPR037294">
    <property type="entry name" value="ABC_BtuC-like"/>
</dbReference>
<organism evidence="9 10">
    <name type="scientific">Nocardioides luteus</name>
    <dbReference type="NCBI Taxonomy" id="1844"/>
    <lineage>
        <taxon>Bacteria</taxon>
        <taxon>Bacillati</taxon>
        <taxon>Actinomycetota</taxon>
        <taxon>Actinomycetes</taxon>
        <taxon>Propionibacteriales</taxon>
        <taxon>Nocardioidaceae</taxon>
        <taxon>Nocardioides</taxon>
    </lineage>
</organism>
<accession>A0A1J4N817</accession>
<evidence type="ECO:0000256" key="6">
    <source>
        <dbReference type="ARBA" id="ARBA00022989"/>
    </source>
</evidence>
<evidence type="ECO:0000256" key="8">
    <source>
        <dbReference type="SAM" id="Phobius"/>
    </source>
</evidence>
<dbReference type="InterPro" id="IPR000522">
    <property type="entry name" value="ABC_transptr_permease_BtuC"/>
</dbReference>
<dbReference type="STRING" id="1844.UG56_006645"/>
<dbReference type="OrthoDB" id="9782305at2"/>
<dbReference type="Gene3D" id="1.10.3470.10">
    <property type="entry name" value="ABC transporter involved in vitamin B12 uptake, BtuC"/>
    <property type="match status" value="1"/>
</dbReference>
<comment type="caution">
    <text evidence="9">The sequence shown here is derived from an EMBL/GenBank/DDBJ whole genome shotgun (WGS) entry which is preliminary data.</text>
</comment>
<keyword evidence="10" id="KW-1185">Reference proteome</keyword>
<gene>
    <name evidence="9" type="ORF">UG56_006645</name>
</gene>
<dbReference type="AlphaFoldDB" id="A0A1J4N817"/>
<keyword evidence="6 8" id="KW-1133">Transmembrane helix</keyword>
<protein>
    <submittedName>
        <fullName evidence="9">Iron ABC transporter permease</fullName>
    </submittedName>
</protein>
<evidence type="ECO:0000256" key="5">
    <source>
        <dbReference type="ARBA" id="ARBA00022692"/>
    </source>
</evidence>
<feature type="transmembrane region" description="Helical" evidence="8">
    <location>
        <begin position="65"/>
        <end position="85"/>
    </location>
</feature>
<keyword evidence="7 8" id="KW-0472">Membrane</keyword>
<feature type="transmembrane region" description="Helical" evidence="8">
    <location>
        <begin position="285"/>
        <end position="306"/>
    </location>
</feature>
<feature type="transmembrane region" description="Helical" evidence="8">
    <location>
        <begin position="121"/>
        <end position="139"/>
    </location>
</feature>
<dbReference type="PANTHER" id="PTHR30472:SF1">
    <property type="entry name" value="FE(3+) DICITRATE TRANSPORT SYSTEM PERMEASE PROTEIN FECC-RELATED"/>
    <property type="match status" value="1"/>
</dbReference>
<dbReference type="EMBL" id="JZDQ02000007">
    <property type="protein sequence ID" value="OIJ27674.1"/>
    <property type="molecule type" value="Genomic_DNA"/>
</dbReference>
<evidence type="ECO:0000256" key="3">
    <source>
        <dbReference type="ARBA" id="ARBA00022448"/>
    </source>
</evidence>